<dbReference type="EMBL" id="JACASF010000004">
    <property type="protein sequence ID" value="KAF6480690.1"/>
    <property type="molecule type" value="Genomic_DNA"/>
</dbReference>
<protein>
    <recommendedName>
        <fullName evidence="5">RRM domain-containing protein</fullName>
    </recommendedName>
</protein>
<evidence type="ECO:0000313" key="3">
    <source>
        <dbReference type="EMBL" id="KAF6480690.1"/>
    </source>
</evidence>
<sequence>MVTSAKQNKKGNTMSIKDFLAKSHLSYDVTEDSIKDRGLNINVVHLPHEPSNTERLTGFGYAEFEDLDPLLGALSFNEESPGNRRIRVDIAHQAQGKDRGDYSFGGDRNRNSDKTHIDQKASPATDSFDDYPPRRSNDSFGDKY</sequence>
<accession>A0A7J8I8V3</accession>
<dbReference type="Proteomes" id="UP000550707">
    <property type="component" value="Unassembled WGS sequence"/>
</dbReference>
<proteinExistence type="predicted"/>
<dbReference type="AlphaFoldDB" id="A0A7J8I8V3"/>
<dbReference type="SUPFAM" id="SSF54928">
    <property type="entry name" value="RNA-binding domain, RBD"/>
    <property type="match status" value="1"/>
</dbReference>
<evidence type="ECO:0008006" key="5">
    <source>
        <dbReference type="Google" id="ProtNLM"/>
    </source>
</evidence>
<dbReference type="InterPro" id="IPR035979">
    <property type="entry name" value="RBD_domain_sf"/>
</dbReference>
<dbReference type="GO" id="GO:0003723">
    <property type="term" value="F:RNA binding"/>
    <property type="evidence" value="ECO:0007669"/>
    <property type="project" value="UniProtKB-KW"/>
</dbReference>
<feature type="compositionally biased region" description="Basic and acidic residues" evidence="2">
    <location>
        <begin position="131"/>
        <end position="144"/>
    </location>
</feature>
<reference evidence="3 4" key="1">
    <citation type="journal article" date="2020" name="Nature">
        <title>Six reference-quality genomes reveal evolution of bat adaptations.</title>
        <authorList>
            <person name="Jebb D."/>
            <person name="Huang Z."/>
            <person name="Pippel M."/>
            <person name="Hughes G.M."/>
            <person name="Lavrichenko K."/>
            <person name="Devanna P."/>
            <person name="Winkler S."/>
            <person name="Jermiin L.S."/>
            <person name="Skirmuntt E.C."/>
            <person name="Katzourakis A."/>
            <person name="Burkitt-Gray L."/>
            <person name="Ray D.A."/>
            <person name="Sullivan K.A.M."/>
            <person name="Roscito J.G."/>
            <person name="Kirilenko B.M."/>
            <person name="Davalos L.M."/>
            <person name="Corthals A.P."/>
            <person name="Power M.L."/>
            <person name="Jones G."/>
            <person name="Ransome R.D."/>
            <person name="Dechmann D.K.N."/>
            <person name="Locatelli A.G."/>
            <person name="Puechmaille S.J."/>
            <person name="Fedrigo O."/>
            <person name="Jarvis E.D."/>
            <person name="Hiller M."/>
            <person name="Vernes S.C."/>
            <person name="Myers E.W."/>
            <person name="Teeling E.C."/>
        </authorList>
    </citation>
    <scope>NUCLEOTIDE SEQUENCE [LARGE SCALE GENOMIC DNA]</scope>
    <source>
        <strain evidence="3">MMolMol1</strain>
        <tissue evidence="3">Muscle</tissue>
    </source>
</reference>
<gene>
    <name evidence="3" type="ORF">HJG59_010556</name>
</gene>
<dbReference type="InParanoid" id="A0A7J8I8V3"/>
<keyword evidence="4" id="KW-1185">Reference proteome</keyword>
<dbReference type="Gene3D" id="3.30.70.330">
    <property type="match status" value="1"/>
</dbReference>
<comment type="caution">
    <text evidence="3">The sequence shown here is derived from an EMBL/GenBank/DDBJ whole genome shotgun (WGS) entry which is preliminary data.</text>
</comment>
<dbReference type="PANTHER" id="PTHR23236">
    <property type="entry name" value="EUKARYOTIC TRANSLATION INITIATION FACTOR 4B/4H"/>
    <property type="match status" value="1"/>
</dbReference>
<evidence type="ECO:0000256" key="1">
    <source>
        <dbReference type="ARBA" id="ARBA00022884"/>
    </source>
</evidence>
<keyword evidence="1" id="KW-0694">RNA-binding</keyword>
<evidence type="ECO:0000256" key="2">
    <source>
        <dbReference type="SAM" id="MobiDB-lite"/>
    </source>
</evidence>
<dbReference type="PANTHER" id="PTHR23236:SF42">
    <property type="entry name" value="EUKARYOTIC TRANSLATION INITIATION FACTOR 4B"/>
    <property type="match status" value="1"/>
</dbReference>
<feature type="compositionally biased region" description="Basic and acidic residues" evidence="2">
    <location>
        <begin position="86"/>
        <end position="119"/>
    </location>
</feature>
<organism evidence="3 4">
    <name type="scientific">Molossus molossus</name>
    <name type="common">Pallas' mastiff bat</name>
    <name type="synonym">Vespertilio molossus</name>
    <dbReference type="NCBI Taxonomy" id="27622"/>
    <lineage>
        <taxon>Eukaryota</taxon>
        <taxon>Metazoa</taxon>
        <taxon>Chordata</taxon>
        <taxon>Craniata</taxon>
        <taxon>Vertebrata</taxon>
        <taxon>Euteleostomi</taxon>
        <taxon>Mammalia</taxon>
        <taxon>Eutheria</taxon>
        <taxon>Laurasiatheria</taxon>
        <taxon>Chiroptera</taxon>
        <taxon>Yangochiroptera</taxon>
        <taxon>Molossidae</taxon>
        <taxon>Molossus</taxon>
    </lineage>
</organism>
<evidence type="ECO:0000313" key="4">
    <source>
        <dbReference type="Proteomes" id="UP000550707"/>
    </source>
</evidence>
<feature type="region of interest" description="Disordered" evidence="2">
    <location>
        <begin position="85"/>
        <end position="144"/>
    </location>
</feature>
<name>A0A7J8I8V3_MOLMO</name>
<dbReference type="InterPro" id="IPR012677">
    <property type="entry name" value="Nucleotide-bd_a/b_plait_sf"/>
</dbReference>